<dbReference type="Gene3D" id="3.30.870.10">
    <property type="entry name" value="Endonuclease Chain A"/>
    <property type="match status" value="2"/>
</dbReference>
<dbReference type="SMART" id="SM00327">
    <property type="entry name" value="VWA"/>
    <property type="match status" value="1"/>
</dbReference>
<dbReference type="CDD" id="cd00198">
    <property type="entry name" value="vWFA"/>
    <property type="match status" value="1"/>
</dbReference>
<evidence type="ECO:0000259" key="1">
    <source>
        <dbReference type="PROSITE" id="PS50035"/>
    </source>
</evidence>
<dbReference type="InterPro" id="IPR036465">
    <property type="entry name" value="vWFA_dom_sf"/>
</dbReference>
<dbReference type="PANTHER" id="PTHR10579">
    <property type="entry name" value="CALCIUM-ACTIVATED CHLORIDE CHANNEL REGULATOR"/>
    <property type="match status" value="1"/>
</dbReference>
<evidence type="ECO:0000313" key="3">
    <source>
        <dbReference type="EMBL" id="BDI05591.1"/>
    </source>
</evidence>
<dbReference type="InterPro" id="IPR051266">
    <property type="entry name" value="CLCR"/>
</dbReference>
<protein>
    <recommendedName>
        <fullName evidence="5">VWFA domain-containing protein</fullName>
    </recommendedName>
</protein>
<dbReference type="InterPro" id="IPR001736">
    <property type="entry name" value="PLipase_D/transphosphatidylase"/>
</dbReference>
<dbReference type="PANTHER" id="PTHR10579:SF43">
    <property type="entry name" value="ZINC FINGER (C3HC4-TYPE RING FINGER) FAMILY PROTEIN"/>
    <property type="match status" value="1"/>
</dbReference>
<evidence type="ECO:0000313" key="4">
    <source>
        <dbReference type="Proteomes" id="UP001057498"/>
    </source>
</evidence>
<proteinExistence type="predicted"/>
<reference evidence="3" key="1">
    <citation type="submission" date="2022-04" db="EMBL/GenBank/DDBJ databases">
        <title>Whole genome sequence of Sphaerotilus sp. FB-5.</title>
        <authorList>
            <person name="Takeda M."/>
            <person name="Narihara S."/>
            <person name="Akimoto M."/>
            <person name="Akimoto R."/>
            <person name="Nishiyashiki S."/>
            <person name="Murakami T."/>
        </authorList>
    </citation>
    <scope>NUCLEOTIDE SEQUENCE</scope>
    <source>
        <strain evidence="3">FB-5</strain>
    </source>
</reference>
<dbReference type="SUPFAM" id="SSF56024">
    <property type="entry name" value="Phospholipase D/nuclease"/>
    <property type="match status" value="2"/>
</dbReference>
<evidence type="ECO:0008006" key="5">
    <source>
        <dbReference type="Google" id="ProtNLM"/>
    </source>
</evidence>
<dbReference type="InterPro" id="IPR002035">
    <property type="entry name" value="VWF_A"/>
</dbReference>
<feature type="domain" description="VWFA" evidence="2">
    <location>
        <begin position="492"/>
        <end position="681"/>
    </location>
</feature>
<organism evidence="3 4">
    <name type="scientific">Sphaerotilus microaerophilus</name>
    <dbReference type="NCBI Taxonomy" id="2914710"/>
    <lineage>
        <taxon>Bacteria</taxon>
        <taxon>Pseudomonadati</taxon>
        <taxon>Pseudomonadota</taxon>
        <taxon>Betaproteobacteria</taxon>
        <taxon>Burkholderiales</taxon>
        <taxon>Sphaerotilaceae</taxon>
        <taxon>Sphaerotilus</taxon>
    </lineage>
</organism>
<keyword evidence="4" id="KW-1185">Reference proteome</keyword>
<gene>
    <name evidence="3" type="ORF">CATMQ487_25610</name>
</gene>
<name>A0ABN6PR68_9BURK</name>
<dbReference type="Proteomes" id="UP001057498">
    <property type="component" value="Chromosome"/>
</dbReference>
<dbReference type="PROSITE" id="PS50035">
    <property type="entry name" value="PLD"/>
    <property type="match status" value="1"/>
</dbReference>
<dbReference type="PROSITE" id="PS50234">
    <property type="entry name" value="VWFA"/>
    <property type="match status" value="1"/>
</dbReference>
<accession>A0ABN6PR68</accession>
<sequence length="939" mass="100939">MRIFGNAGHRWQRGYLTAQRGPVQVADENLPALVARVSFQSEATAAPAGFAVDTGALFGPKGAMTYGWDTDVTADVGPKGLPSADFVSPLLRECYAARNSLGPRTWRILLERDEYYYVRVVCGEAAYGSRNVVLVQGQTVFSRPVSGTTTFFEYLSAGPGEFVVSTAEGGTDDANNPVARRIRAASDGTLTIQLGKSGESGWSSLAYVEIFRASSAHPAGDDGTDSARVQRRGIHHAKFFVFDHKRLWCGSHNITPVDPACPPVRSEDAILTDEPGVVKAFVNEFNRWWGAGAGAPDPAVARTLVFKTPTPTEHLVPGVHLPGIYSWKVRFSPSTTVSPGIDLFKVIDDHLASATQDVLVLMEQITEGGDFDGFAGPNDVIARLKGLGSAGLQVHGVVGNEVFPSSLAGPGLDIERAEDIHNKAVLVDTLRDNETLRQGRVLCGSMNISQSAMHTSHEQTLVIADPAIANQYLQCAAGFFADHGNALARKVDVVIVVDRSGSMNSVLPDGVTKMEAARAAAGVFLSLLDLEGNHRVGIVPFGAAVDTMAERALGPLDSSTTAAFGSAIAAINTGGTIGGATCYGLALTAAWEQLTAVAEPASRRLVVFLSDGKQNRAPWAIDRYPTLVANNVEIHTTAFGDLSTSPEGANAVLHDMATASGATFAQVDNDDIHLRKRFADVARDAQDLTTILESSWEVTPGLVTKQTFPSDLPQGRLVIAWLWSSHGGGLSTVTLRTASGRTLTRNSPGVRVRRGAGHEVWHVDINRVGRDDEVLGEWAATVQANYLERARFRLDMCVYATETGLARIQAEIANLEGSTRELRVRVWDGRLLAKGVRVSTMHAPPGPLPLQARSEPIALKDLSAGRRAWRGVRGVQLPATPGPHAVHIVVEGVARAKLTDGVNREVPFRRELTRHWHASIPVLLKPHIDFVALRKRRIR</sequence>
<dbReference type="Gene3D" id="2.60.120.430">
    <property type="entry name" value="Galactose-binding lectin"/>
    <property type="match status" value="1"/>
</dbReference>
<dbReference type="EMBL" id="AP025730">
    <property type="protein sequence ID" value="BDI05591.1"/>
    <property type="molecule type" value="Genomic_DNA"/>
</dbReference>
<feature type="domain" description="PLD phosphodiesterase" evidence="1">
    <location>
        <begin position="231"/>
        <end position="258"/>
    </location>
</feature>
<dbReference type="SUPFAM" id="SSF53300">
    <property type="entry name" value="vWA-like"/>
    <property type="match status" value="1"/>
</dbReference>
<dbReference type="Pfam" id="PF13519">
    <property type="entry name" value="VWA_2"/>
    <property type="match status" value="1"/>
</dbReference>
<evidence type="ECO:0000259" key="2">
    <source>
        <dbReference type="PROSITE" id="PS50234"/>
    </source>
</evidence>
<dbReference type="Gene3D" id="3.40.50.410">
    <property type="entry name" value="von Willebrand factor, type A domain"/>
    <property type="match status" value="1"/>
</dbReference>